<keyword evidence="2" id="KW-0812">Transmembrane</keyword>
<comment type="similarity">
    <text evidence="1">Belongs to the bacterial sugar transferase family.</text>
</comment>
<name>A0A3L9ZP85_9FLAO</name>
<sequence>MYKYFFKRIIDFIGSLIGFLILIPLFIIITIGLFFANDGKPFFFQARPGKNGKIFKIIKFKTMNDKKDTKGNLLSDAERLTKIGSFVRKTSLDEIPQLLNVIKGEMSLIGPRPLLPQYLALYSDFQNRRHEVKPGITGWAQVNGRNAVSWDTKFELDVWYVDHISLLLDIKILFMTIQKVVKSEGINAADAATIEPFNGQ</sequence>
<dbReference type="Pfam" id="PF02397">
    <property type="entry name" value="Bac_transf"/>
    <property type="match status" value="1"/>
</dbReference>
<reference evidence="4 5" key="1">
    <citation type="submission" date="2018-10" db="EMBL/GenBank/DDBJ databases">
        <title>Genomic Encyclopedia of Archaeal and Bacterial Type Strains, Phase II (KMG-II): from individual species to whole genera.</title>
        <authorList>
            <person name="Goeker M."/>
        </authorList>
    </citation>
    <scope>NUCLEOTIDE SEQUENCE [LARGE SCALE GENOMIC DNA]</scope>
    <source>
        <strain evidence="4 5">DSM 19727</strain>
    </source>
</reference>
<evidence type="ECO:0000313" key="4">
    <source>
        <dbReference type="EMBL" id="RMA74841.1"/>
    </source>
</evidence>
<keyword evidence="2" id="KW-1133">Transmembrane helix</keyword>
<accession>A0A3L9ZP85</accession>
<dbReference type="GO" id="GO:0016780">
    <property type="term" value="F:phosphotransferase activity, for other substituted phosphate groups"/>
    <property type="evidence" value="ECO:0007669"/>
    <property type="project" value="TreeGrafter"/>
</dbReference>
<dbReference type="Proteomes" id="UP000280368">
    <property type="component" value="Unassembled WGS sequence"/>
</dbReference>
<dbReference type="RefSeq" id="WP_121925800.1">
    <property type="nucleotide sequence ID" value="NZ_CBCSGA010000004.1"/>
</dbReference>
<dbReference type="AlphaFoldDB" id="A0A3L9ZP85"/>
<organism evidence="4 5">
    <name type="scientific">Flavobacterium weaverense</name>
    <dbReference type="NCBI Taxonomy" id="271156"/>
    <lineage>
        <taxon>Bacteria</taxon>
        <taxon>Pseudomonadati</taxon>
        <taxon>Bacteroidota</taxon>
        <taxon>Flavobacteriia</taxon>
        <taxon>Flavobacteriales</taxon>
        <taxon>Flavobacteriaceae</taxon>
        <taxon>Flavobacterium</taxon>
    </lineage>
</organism>
<proteinExistence type="inferred from homology"/>
<comment type="caution">
    <text evidence="4">The sequence shown here is derived from an EMBL/GenBank/DDBJ whole genome shotgun (WGS) entry which is preliminary data.</text>
</comment>
<evidence type="ECO:0000256" key="2">
    <source>
        <dbReference type="SAM" id="Phobius"/>
    </source>
</evidence>
<evidence type="ECO:0000259" key="3">
    <source>
        <dbReference type="Pfam" id="PF02397"/>
    </source>
</evidence>
<protein>
    <submittedName>
        <fullName evidence="4">Lipopolysaccharide/colanic/teichoic acid biosynthesis glycosyltransferase</fullName>
    </submittedName>
</protein>
<evidence type="ECO:0000256" key="1">
    <source>
        <dbReference type="ARBA" id="ARBA00006464"/>
    </source>
</evidence>
<dbReference type="EMBL" id="REFH01000010">
    <property type="protein sequence ID" value="RMA74841.1"/>
    <property type="molecule type" value="Genomic_DNA"/>
</dbReference>
<keyword evidence="2" id="KW-0472">Membrane</keyword>
<dbReference type="OrthoDB" id="9808602at2"/>
<evidence type="ECO:0000313" key="5">
    <source>
        <dbReference type="Proteomes" id="UP000280368"/>
    </source>
</evidence>
<dbReference type="PANTHER" id="PTHR30576:SF8">
    <property type="entry name" value="UNDECAPRENYL-PHOSPHATE GALACTOSE PHOSPHOTRANSFERASE"/>
    <property type="match status" value="1"/>
</dbReference>
<feature type="domain" description="Bacterial sugar transferase" evidence="3">
    <location>
        <begin position="7"/>
        <end position="182"/>
    </location>
</feature>
<gene>
    <name evidence="4" type="ORF">BC961_2171</name>
</gene>
<dbReference type="InterPro" id="IPR003362">
    <property type="entry name" value="Bact_transf"/>
</dbReference>
<dbReference type="PANTHER" id="PTHR30576">
    <property type="entry name" value="COLANIC BIOSYNTHESIS UDP-GLUCOSE LIPID CARRIER TRANSFERASE"/>
    <property type="match status" value="1"/>
</dbReference>
<keyword evidence="5" id="KW-1185">Reference proteome</keyword>
<keyword evidence="4" id="KW-0808">Transferase</keyword>
<feature type="transmembrane region" description="Helical" evidence="2">
    <location>
        <begin position="12"/>
        <end position="36"/>
    </location>
</feature>